<dbReference type="AlphaFoldDB" id="A0A378LSL4"/>
<name>A0A378LSL4_9GAMM</name>
<accession>A0A378LSL4</accession>
<gene>
    <name evidence="2" type="ORF">NCTC11532_01006</name>
</gene>
<evidence type="ECO:0000313" key="2">
    <source>
        <dbReference type="EMBL" id="STY28829.1"/>
    </source>
</evidence>
<protein>
    <submittedName>
        <fullName evidence="2">Uncharacterized protein</fullName>
    </submittedName>
</protein>
<evidence type="ECO:0000256" key="1">
    <source>
        <dbReference type="SAM" id="MobiDB-lite"/>
    </source>
</evidence>
<reference evidence="2 3" key="1">
    <citation type="submission" date="2018-06" db="EMBL/GenBank/DDBJ databases">
        <authorList>
            <consortium name="Pathogen Informatics"/>
            <person name="Doyle S."/>
        </authorList>
    </citation>
    <scope>NUCLEOTIDE SEQUENCE [LARGE SCALE GENOMIC DNA]</scope>
    <source>
        <strain evidence="2 3">NCTC11532</strain>
    </source>
</reference>
<dbReference type="Proteomes" id="UP000255297">
    <property type="component" value="Unassembled WGS sequence"/>
</dbReference>
<feature type="compositionally biased region" description="Polar residues" evidence="1">
    <location>
        <begin position="24"/>
        <end position="34"/>
    </location>
</feature>
<evidence type="ECO:0000313" key="3">
    <source>
        <dbReference type="Proteomes" id="UP000255297"/>
    </source>
</evidence>
<feature type="region of interest" description="Disordered" evidence="1">
    <location>
        <begin position="24"/>
        <end position="56"/>
    </location>
</feature>
<sequence length="56" mass="6541">MTKKTPENFRKSIDWTVTTDKKQVNSLNQKTRTIAEQLDRNPLPDKDELNPKQDGK</sequence>
<organism evidence="2 3">
    <name type="scientific">Legionella wadsworthii</name>
    <dbReference type="NCBI Taxonomy" id="28088"/>
    <lineage>
        <taxon>Bacteria</taxon>
        <taxon>Pseudomonadati</taxon>
        <taxon>Pseudomonadota</taxon>
        <taxon>Gammaproteobacteria</taxon>
        <taxon>Legionellales</taxon>
        <taxon>Legionellaceae</taxon>
        <taxon>Legionella</taxon>
    </lineage>
</organism>
<proteinExistence type="predicted"/>
<feature type="compositionally biased region" description="Basic and acidic residues" evidence="1">
    <location>
        <begin position="37"/>
        <end position="56"/>
    </location>
</feature>
<dbReference type="RefSeq" id="WP_165482414.1">
    <property type="nucleotide sequence ID" value="NZ_CAAAIS010000007.1"/>
</dbReference>
<keyword evidence="3" id="KW-1185">Reference proteome</keyword>
<dbReference type="STRING" id="1122170.GCA_000701265_02012"/>
<dbReference type="EMBL" id="UGPB01000001">
    <property type="protein sequence ID" value="STY28829.1"/>
    <property type="molecule type" value="Genomic_DNA"/>
</dbReference>